<keyword evidence="2" id="KW-1185">Reference proteome</keyword>
<protein>
    <recommendedName>
        <fullName evidence="3">DUF4034 domain-containing protein</fullName>
    </recommendedName>
</protein>
<evidence type="ECO:0000313" key="2">
    <source>
        <dbReference type="Proteomes" id="UP000094444"/>
    </source>
</evidence>
<dbReference type="Gene3D" id="1.25.40.10">
    <property type="entry name" value="Tetratricopeptide repeat domain"/>
    <property type="match status" value="1"/>
</dbReference>
<dbReference type="STRING" id="158607.A0A2P5HIV7"/>
<reference evidence="1" key="1">
    <citation type="submission" date="2017-09" db="EMBL/GenBank/DDBJ databases">
        <title>Polyketide synthases of a Diaporthe helianthi virulent isolate.</title>
        <authorList>
            <person name="Baroncelli R."/>
        </authorList>
    </citation>
    <scope>NUCLEOTIDE SEQUENCE [LARGE SCALE GENOMIC DNA]</scope>
    <source>
        <strain evidence="1">7/96</strain>
    </source>
</reference>
<organism evidence="1 2">
    <name type="scientific">Diaporthe helianthi</name>
    <dbReference type="NCBI Taxonomy" id="158607"/>
    <lineage>
        <taxon>Eukaryota</taxon>
        <taxon>Fungi</taxon>
        <taxon>Dikarya</taxon>
        <taxon>Ascomycota</taxon>
        <taxon>Pezizomycotina</taxon>
        <taxon>Sordariomycetes</taxon>
        <taxon>Sordariomycetidae</taxon>
        <taxon>Diaporthales</taxon>
        <taxon>Diaporthaceae</taxon>
        <taxon>Diaporthe</taxon>
    </lineage>
</organism>
<accession>A0A2P5HIV7</accession>
<dbReference type="OrthoDB" id="448455at2759"/>
<dbReference type="InParanoid" id="A0A2P5HIV7"/>
<dbReference type="InterPro" id="IPR011990">
    <property type="entry name" value="TPR-like_helical_dom_sf"/>
</dbReference>
<gene>
    <name evidence="1" type="ORF">DHEL01_v211436</name>
</gene>
<sequence>MLGAWFYLYEVFIENYVSYPAFNIFSHLAAVDDRRMDEVAIAQVLEKLYWLMHDESGCRTLFSALADRENGECDAFWNMWLADKRTTSIIQHWFKTADAIEGISEDKKSWMRDASDSRLELLRPLAVTAAKLWLTKKGWGDIAYLDKSEFQVWFLKGYRSMDEQENLPEELSNWAWGREDGFALMSADEIEDLAGWAQLPKTAHWYTGLGWTLSQASQAEPARAQHILGLAIESDADAWVAMEAMATSIGNEGQYERAIAWIQKALDALLKTPNSSGIDSFLLAHVARWNQNLGDHTLSLEISKTFVTHTYATAERILANIPSPRAWNKNQASLPAAHSYVCALIQAEDWPELIYLLEYLSDMDNGYGATYLAKYFSDYNPPLQIGRACRAQGQPGFVLDALDEALQLVEQSGNDSSLVGTLMVFGELQYRFYDQDDTPVRLWEEALSRLSTAGTALSQELAHAKAICINLSAQVYFDLAVQNHRARAETSEAVTKLKSLATTTSMDPDGYDDVFFFYTTGYPSLLYGRWLRDYEKAPPAVWRKCFRARILEQMDGLSDDDPTNDTAACRALAISLFQAGDRNNAGLLLAALFGSLGNYIAQNLKIT</sequence>
<dbReference type="AlphaFoldDB" id="A0A2P5HIV7"/>
<proteinExistence type="predicted"/>
<name>A0A2P5HIV7_DIAHE</name>
<evidence type="ECO:0008006" key="3">
    <source>
        <dbReference type="Google" id="ProtNLM"/>
    </source>
</evidence>
<evidence type="ECO:0000313" key="1">
    <source>
        <dbReference type="EMBL" id="POS70166.1"/>
    </source>
</evidence>
<dbReference type="EMBL" id="MAVT02001766">
    <property type="protein sequence ID" value="POS70166.1"/>
    <property type="molecule type" value="Genomic_DNA"/>
</dbReference>
<dbReference type="Proteomes" id="UP000094444">
    <property type="component" value="Unassembled WGS sequence"/>
</dbReference>
<comment type="caution">
    <text evidence="1">The sequence shown here is derived from an EMBL/GenBank/DDBJ whole genome shotgun (WGS) entry which is preliminary data.</text>
</comment>